<feature type="transmembrane region" description="Helical" evidence="7">
    <location>
        <begin position="84"/>
        <end position="105"/>
    </location>
</feature>
<feature type="transmembrane region" description="Helical" evidence="7">
    <location>
        <begin position="143"/>
        <end position="163"/>
    </location>
</feature>
<dbReference type="CDD" id="cd06261">
    <property type="entry name" value="TM_PBP2"/>
    <property type="match status" value="1"/>
</dbReference>
<dbReference type="PROSITE" id="PS50928">
    <property type="entry name" value="ABC_TM1"/>
    <property type="match status" value="1"/>
</dbReference>
<dbReference type="InterPro" id="IPR035906">
    <property type="entry name" value="MetI-like_sf"/>
</dbReference>
<feature type="transmembrane region" description="Helical" evidence="7">
    <location>
        <begin position="245"/>
        <end position="266"/>
    </location>
</feature>
<keyword evidence="5 7" id="KW-1133">Transmembrane helix</keyword>
<sequence length="278" mass="30720">MSDLPLVAVPEKISALSRIRAFAGNSAIIRKILVLALLALIWELSARYSAKPILFPSFIETMKALWEALATENLLAASWASLSVLLKGYVIAVLLAFVFVSLAVVSRFMRELLQTLITMFNPLPAIALLPVAMLWFGLGQKSLLVVLVHAVMWPFALATLTGFESVPETQRLVGRNYGLRGPSYVIRILIPAALPSILYGMKIAWAFAWRTLIAAELVFGVSSSSGGLGWFIFRNRNELFTDKVFAGLAMVIIIGLLVEGIVFRIIENVTVRRWGMQR</sequence>
<dbReference type="Proteomes" id="UP000046176">
    <property type="component" value="Unassembled WGS sequence"/>
</dbReference>
<feature type="transmembrane region" description="Helical" evidence="7">
    <location>
        <begin position="213"/>
        <end position="233"/>
    </location>
</feature>
<dbReference type="InterPro" id="IPR000515">
    <property type="entry name" value="MetI-like"/>
</dbReference>
<evidence type="ECO:0000313" key="9">
    <source>
        <dbReference type="EMBL" id="CDZ40617.1"/>
    </source>
</evidence>
<comment type="subcellular location">
    <subcellularLocation>
        <location evidence="1 7">Cell membrane</location>
        <topology evidence="1 7">Multi-pass membrane protein</topology>
    </subcellularLocation>
</comment>
<gene>
    <name evidence="9" type="ORF">NGAL_HAMBI1145_54710</name>
</gene>
<evidence type="ECO:0000256" key="6">
    <source>
        <dbReference type="ARBA" id="ARBA00023136"/>
    </source>
</evidence>
<dbReference type="OrthoDB" id="9796361at2"/>
<dbReference type="EMBL" id="CCRH01000022">
    <property type="protein sequence ID" value="CDZ40617.1"/>
    <property type="molecule type" value="Genomic_DNA"/>
</dbReference>
<reference evidence="9 10" key="1">
    <citation type="submission" date="2014-08" db="EMBL/GenBank/DDBJ databases">
        <authorList>
            <person name="Chen Y.-H."/>
        </authorList>
    </citation>
    <scope>NUCLEOTIDE SEQUENCE [LARGE SCALE GENOMIC DNA]</scope>
</reference>
<keyword evidence="2 7" id="KW-0813">Transport</keyword>
<feature type="transmembrane region" description="Helical" evidence="7">
    <location>
        <begin position="117"/>
        <end position="137"/>
    </location>
</feature>
<keyword evidence="3" id="KW-1003">Cell membrane</keyword>
<feature type="transmembrane region" description="Helical" evidence="7">
    <location>
        <begin position="184"/>
        <end position="207"/>
    </location>
</feature>
<feature type="transmembrane region" description="Helical" evidence="7">
    <location>
        <begin position="21"/>
        <end position="42"/>
    </location>
</feature>
<dbReference type="RefSeq" id="WP_046669364.1">
    <property type="nucleotide sequence ID" value="NZ_CCRH01000022.1"/>
</dbReference>
<dbReference type="PANTHER" id="PTHR30151:SF16">
    <property type="entry name" value="ABC TRANSPORTER PERMEASE PROTEIN"/>
    <property type="match status" value="1"/>
</dbReference>
<evidence type="ECO:0000256" key="3">
    <source>
        <dbReference type="ARBA" id="ARBA00022475"/>
    </source>
</evidence>
<evidence type="ECO:0000256" key="2">
    <source>
        <dbReference type="ARBA" id="ARBA00022448"/>
    </source>
</evidence>
<evidence type="ECO:0000256" key="1">
    <source>
        <dbReference type="ARBA" id="ARBA00004651"/>
    </source>
</evidence>
<evidence type="ECO:0000256" key="5">
    <source>
        <dbReference type="ARBA" id="ARBA00022989"/>
    </source>
</evidence>
<evidence type="ECO:0000313" key="10">
    <source>
        <dbReference type="Proteomes" id="UP000046176"/>
    </source>
</evidence>
<dbReference type="PANTHER" id="PTHR30151">
    <property type="entry name" value="ALKANE SULFONATE ABC TRANSPORTER-RELATED, MEMBRANE SUBUNIT"/>
    <property type="match status" value="1"/>
</dbReference>
<organism evidence="9 10">
    <name type="scientific">Neorhizobium galegae bv. officinalis</name>
    <dbReference type="NCBI Taxonomy" id="323656"/>
    <lineage>
        <taxon>Bacteria</taxon>
        <taxon>Pseudomonadati</taxon>
        <taxon>Pseudomonadota</taxon>
        <taxon>Alphaproteobacteria</taxon>
        <taxon>Hyphomicrobiales</taxon>
        <taxon>Rhizobiaceae</taxon>
        <taxon>Rhizobium/Agrobacterium group</taxon>
        <taxon>Neorhizobium</taxon>
    </lineage>
</organism>
<keyword evidence="4 7" id="KW-0812">Transmembrane</keyword>
<protein>
    <submittedName>
        <fullName evidence="9">Nitrate/sulfonate/bicarbonate ABC transporter, permease protein</fullName>
    </submittedName>
</protein>
<proteinExistence type="inferred from homology"/>
<evidence type="ECO:0000259" key="8">
    <source>
        <dbReference type="PROSITE" id="PS50928"/>
    </source>
</evidence>
<comment type="similarity">
    <text evidence="7">Belongs to the binding-protein-dependent transport system permease family.</text>
</comment>
<accession>A0A0T7G003</accession>
<name>A0A0T7G003_NEOGA</name>
<evidence type="ECO:0000256" key="7">
    <source>
        <dbReference type="RuleBase" id="RU363032"/>
    </source>
</evidence>
<dbReference type="Pfam" id="PF00528">
    <property type="entry name" value="BPD_transp_1"/>
    <property type="match status" value="1"/>
</dbReference>
<dbReference type="GO" id="GO:0055085">
    <property type="term" value="P:transmembrane transport"/>
    <property type="evidence" value="ECO:0007669"/>
    <property type="project" value="InterPro"/>
</dbReference>
<dbReference type="Gene3D" id="1.10.3720.10">
    <property type="entry name" value="MetI-like"/>
    <property type="match status" value="1"/>
</dbReference>
<dbReference type="GO" id="GO:0005886">
    <property type="term" value="C:plasma membrane"/>
    <property type="evidence" value="ECO:0007669"/>
    <property type="project" value="UniProtKB-SubCell"/>
</dbReference>
<feature type="domain" description="ABC transmembrane type-1" evidence="8">
    <location>
        <begin position="74"/>
        <end position="263"/>
    </location>
</feature>
<evidence type="ECO:0000256" key="4">
    <source>
        <dbReference type="ARBA" id="ARBA00022692"/>
    </source>
</evidence>
<keyword evidence="6 7" id="KW-0472">Membrane</keyword>
<dbReference type="AlphaFoldDB" id="A0A0T7G003"/>
<dbReference type="SUPFAM" id="SSF161098">
    <property type="entry name" value="MetI-like"/>
    <property type="match status" value="1"/>
</dbReference>